<sequence length="760" mass="85119">METAVIGSASCTGSTRQLARNFGKGRGGLNNITITMRTSGEFAAESHSPEEAQGEESVIVISDEEGEVTLGLGNSVLLIEDGGEDSFIRDKRPVEVLDEELAITFSKRGNVMPHARYDCTAYPFSRAEEETQVPLEDNEKACAECYCYLCDKLASECPNWTSVSSCHCNAHNKSKYWKEQRDSALAGVLTIFNLDLTEIDSELREGGSLLQNFINEMNVIYKKYVDGEIMNRESLYSCTCACHRRRTTRPCNSCAVHHTGALIHNYAPVFVAVTEYLDKAELQSPKTSVVMQLGAVKELVSHQATPSPLGLKVPHACLKESSVQLMDRIVRSLQGLFVLADFPKELYDKFVMFFQSLTLPPHLYVYVNSLNVIRWDNLFLTSVLAGQNTTGQRTNKGKKEFLWEPLPVVQARVKRLEDEKSYRQVVRYLNAVRCPDTGGLTSLRQKICFYMCKYGDFASAAYALIHLKSLPRSLALSLTPAQFELYLLMLRTSSYPPGNDLVAGEMWIPFEGPPMRKGILVRCAIKILFLNVGLSQQVKCWAALIRTWCTSDMVTPEGALDPMHLDEPDLHFQGMVMNMSCAILDELRRQPHAYLPDPFPKSPFSCELILVVQAVIQFMMNSVTPLWGTLQLILAFGTNIWALVLLLDGISPMQSLLVGFVSNLNKELCDEEQLLLRELRRNGAHYASHLVSAFLLHSFDGVRSVGFHILDIIILNINMFPWSPALAGYLKVRVLDIQSLKVLAEIQALKNKIARLRSCC</sequence>
<dbReference type="Proteomes" id="UP000008143">
    <property type="component" value="Chromosome 9"/>
</dbReference>
<evidence type="ECO:0000313" key="1">
    <source>
        <dbReference type="Proteomes" id="UP000008143"/>
    </source>
</evidence>
<dbReference type="InterPro" id="IPR053234">
    <property type="entry name" value="RPM1_Interactor"/>
</dbReference>
<dbReference type="PANTHER" id="PTHR33443:SF30">
    <property type="entry name" value="SARCOSINE DEHYDROGENASE-2C PROTEIN"/>
    <property type="match status" value="1"/>
</dbReference>
<keyword evidence="1" id="KW-1185">Reference proteome</keyword>
<evidence type="ECO:0000313" key="3">
    <source>
        <dbReference type="Xenbase" id="XB-GENE-5835758"/>
    </source>
</evidence>
<dbReference type="RefSeq" id="XP_004918124.2">
    <property type="nucleotide sequence ID" value="XM_004918067.4"/>
</dbReference>
<name>A0A8J0R7E2_XENTR</name>
<organism evidence="1 2">
    <name type="scientific">Xenopus tropicalis</name>
    <name type="common">Western clawed frog</name>
    <name type="synonym">Silurana tropicalis</name>
    <dbReference type="NCBI Taxonomy" id="8364"/>
    <lineage>
        <taxon>Eukaryota</taxon>
        <taxon>Metazoa</taxon>
        <taxon>Chordata</taxon>
        <taxon>Craniata</taxon>
        <taxon>Vertebrata</taxon>
        <taxon>Euteleostomi</taxon>
        <taxon>Amphibia</taxon>
        <taxon>Batrachia</taxon>
        <taxon>Anura</taxon>
        <taxon>Pipoidea</taxon>
        <taxon>Pipidae</taxon>
        <taxon>Xenopodinae</taxon>
        <taxon>Xenopus</taxon>
        <taxon>Silurana</taxon>
    </lineage>
</organism>
<dbReference type="AGR" id="Xenbase:XB-GENE-5835758"/>
<proteinExistence type="predicted"/>
<dbReference type="OrthoDB" id="266020at2759"/>
<reference evidence="2" key="1">
    <citation type="submission" date="2025-08" db="UniProtKB">
        <authorList>
            <consortium name="RefSeq"/>
        </authorList>
    </citation>
    <scope>IDENTIFICATION</scope>
    <source>
        <strain evidence="2">Nigerian</strain>
        <tissue evidence="2">Liver and blood</tissue>
    </source>
</reference>
<dbReference type="PANTHER" id="PTHR33443">
    <property type="entry name" value="ZGC:112980"/>
    <property type="match status" value="1"/>
</dbReference>
<accession>A0A8J0R7E2</accession>
<gene>
    <name evidence="3" type="primary">XB5835757</name>
    <name evidence="2" type="synonym">LOC779553</name>
</gene>
<protein>
    <submittedName>
        <fullName evidence="2">Uncharacterized protein LOC779553 isoform X1</fullName>
    </submittedName>
</protein>
<dbReference type="OMA" id="EQVECET"/>
<dbReference type="AlphaFoldDB" id="A0A8J0R7E2"/>
<evidence type="ECO:0000313" key="2">
    <source>
        <dbReference type="RefSeq" id="XP_004918124.2"/>
    </source>
</evidence>
<dbReference type="Xenbase" id="XB-GENE-5835758">
    <property type="gene designation" value="XB5835757"/>
</dbReference>